<evidence type="ECO:0000256" key="1">
    <source>
        <dbReference type="SAM" id="MobiDB-lite"/>
    </source>
</evidence>
<organism evidence="2 3">
    <name type="scientific">Anthostomella pinea</name>
    <dbReference type="NCBI Taxonomy" id="933095"/>
    <lineage>
        <taxon>Eukaryota</taxon>
        <taxon>Fungi</taxon>
        <taxon>Dikarya</taxon>
        <taxon>Ascomycota</taxon>
        <taxon>Pezizomycotina</taxon>
        <taxon>Sordariomycetes</taxon>
        <taxon>Xylariomycetidae</taxon>
        <taxon>Xylariales</taxon>
        <taxon>Xylariaceae</taxon>
        <taxon>Anthostomella</taxon>
    </lineage>
</organism>
<dbReference type="EMBL" id="CAUWAG010000008">
    <property type="protein sequence ID" value="CAJ2506205.1"/>
    <property type="molecule type" value="Genomic_DNA"/>
</dbReference>
<reference evidence="2" key="1">
    <citation type="submission" date="2023-10" db="EMBL/GenBank/DDBJ databases">
        <authorList>
            <person name="Hackl T."/>
        </authorList>
    </citation>
    <scope>NUCLEOTIDE SEQUENCE</scope>
</reference>
<dbReference type="Proteomes" id="UP001295740">
    <property type="component" value="Unassembled WGS sequence"/>
</dbReference>
<evidence type="ECO:0000313" key="2">
    <source>
        <dbReference type="EMBL" id="CAJ2506205.1"/>
    </source>
</evidence>
<gene>
    <name evidence="2" type="ORF">KHLLAP_LOCUS6673</name>
</gene>
<comment type="caution">
    <text evidence="2">The sequence shown here is derived from an EMBL/GenBank/DDBJ whole genome shotgun (WGS) entry which is preliminary data.</text>
</comment>
<sequence>MPAVTREDSCLAAEALEKAGLQVPLPTDTEFVARQGSYWSNTAKMTQALKTSNGALPAHTNSTWNCHTFSRTAPIVEFSQVQLEKSALEIAATNKTELLNPFSNLKLEQASSRTGWDYLPDKEEKEKTRGKPDNRAQDDNAPQRGMDTVAFLFYTEDAKDLAGQIDWMDVPRLFVKMGFSAEMVWGSTWKFRPGPGSPLFGKGHLNLDTPHGRPGSKLWFLYARLNGHFITARYGVDRANFQLVQ</sequence>
<accession>A0AAI8VKV9</accession>
<evidence type="ECO:0000313" key="3">
    <source>
        <dbReference type="Proteomes" id="UP001295740"/>
    </source>
</evidence>
<feature type="compositionally biased region" description="Basic and acidic residues" evidence="1">
    <location>
        <begin position="119"/>
        <end position="138"/>
    </location>
</feature>
<protein>
    <submittedName>
        <fullName evidence="2">Uu.00g003350.m01.CDS01</fullName>
    </submittedName>
</protein>
<keyword evidence="3" id="KW-1185">Reference proteome</keyword>
<proteinExistence type="predicted"/>
<dbReference type="AlphaFoldDB" id="A0AAI8VKV9"/>
<feature type="region of interest" description="Disordered" evidence="1">
    <location>
        <begin position="116"/>
        <end position="142"/>
    </location>
</feature>
<name>A0AAI8VKV9_9PEZI</name>